<evidence type="ECO:0000259" key="2">
    <source>
        <dbReference type="Pfam" id="PF09335"/>
    </source>
</evidence>
<feature type="transmembrane region" description="Helical" evidence="1">
    <location>
        <begin position="57"/>
        <end position="77"/>
    </location>
</feature>
<accession>A0A167FH73</accession>
<keyword evidence="1" id="KW-1133">Transmembrane helix</keyword>
<sequence length="161" mass="17882">MHHLASFVVGIFWQGCCFLYMAYFSLFFSAFIAATLLPASSELLLSGMVVKQTGLLWLLWLSATLGNVLGSCVNYYLGTQVDRLSHRRWFPVSPSALEKARGHFQKYGTVSLLFAWLPVIGDPLTLVAGVFRIKFGLFLLLVSLGKGLRYALVIALALELF</sequence>
<keyword evidence="1" id="KW-0812">Transmembrane</keyword>
<name>A0A167FH73_9GAMM</name>
<feature type="transmembrane region" description="Helical" evidence="1">
    <location>
        <begin position="107"/>
        <end position="131"/>
    </location>
</feature>
<dbReference type="Pfam" id="PF09335">
    <property type="entry name" value="VTT_dom"/>
    <property type="match status" value="1"/>
</dbReference>
<dbReference type="EMBL" id="AUXZ01000063">
    <property type="protein sequence ID" value="KZN52276.1"/>
    <property type="molecule type" value="Genomic_DNA"/>
</dbReference>
<reference evidence="3 4" key="1">
    <citation type="submission" date="2013-07" db="EMBL/GenBank/DDBJ databases">
        <title>Comparative Genomic and Metabolomic Analysis of Twelve Strains of Pseudoalteromonas luteoviolacea.</title>
        <authorList>
            <person name="Vynne N.G."/>
            <person name="Mansson M."/>
            <person name="Gram L."/>
        </authorList>
    </citation>
    <scope>NUCLEOTIDE SEQUENCE [LARGE SCALE GENOMIC DNA]</scope>
    <source>
        <strain evidence="3 4">H33</strain>
    </source>
</reference>
<feature type="transmembrane region" description="Helical" evidence="1">
    <location>
        <begin position="12"/>
        <end position="37"/>
    </location>
</feature>
<feature type="domain" description="VTT" evidence="2">
    <location>
        <begin position="43"/>
        <end position="154"/>
    </location>
</feature>
<dbReference type="GO" id="GO:0005886">
    <property type="term" value="C:plasma membrane"/>
    <property type="evidence" value="ECO:0007669"/>
    <property type="project" value="UniProtKB-ARBA"/>
</dbReference>
<comment type="caution">
    <text evidence="3">The sequence shown here is derived from an EMBL/GenBank/DDBJ whole genome shotgun (WGS) entry which is preliminary data.</text>
</comment>
<dbReference type="InterPro" id="IPR032816">
    <property type="entry name" value="VTT_dom"/>
</dbReference>
<dbReference type="PANTHER" id="PTHR42709">
    <property type="entry name" value="ALKALINE PHOSPHATASE LIKE PROTEIN"/>
    <property type="match status" value="1"/>
</dbReference>
<protein>
    <recommendedName>
        <fullName evidence="2">VTT domain-containing protein</fullName>
    </recommendedName>
</protein>
<dbReference type="Proteomes" id="UP000076503">
    <property type="component" value="Unassembled WGS sequence"/>
</dbReference>
<organism evidence="3 4">
    <name type="scientific">Pseudoalteromonas luteoviolacea H33</name>
    <dbReference type="NCBI Taxonomy" id="1365251"/>
    <lineage>
        <taxon>Bacteria</taxon>
        <taxon>Pseudomonadati</taxon>
        <taxon>Pseudomonadota</taxon>
        <taxon>Gammaproteobacteria</taxon>
        <taxon>Alteromonadales</taxon>
        <taxon>Pseudoalteromonadaceae</taxon>
        <taxon>Pseudoalteromonas</taxon>
    </lineage>
</organism>
<evidence type="ECO:0000313" key="4">
    <source>
        <dbReference type="Proteomes" id="UP000076503"/>
    </source>
</evidence>
<evidence type="ECO:0000313" key="3">
    <source>
        <dbReference type="EMBL" id="KZN52276.1"/>
    </source>
</evidence>
<dbReference type="PATRIC" id="fig|1365251.3.peg.1238"/>
<evidence type="ECO:0000256" key="1">
    <source>
        <dbReference type="SAM" id="Phobius"/>
    </source>
</evidence>
<dbReference type="InterPro" id="IPR051311">
    <property type="entry name" value="DedA_domain"/>
</dbReference>
<dbReference type="PANTHER" id="PTHR42709:SF4">
    <property type="entry name" value="INNER MEMBRANE PROTEIN YQAA"/>
    <property type="match status" value="1"/>
</dbReference>
<proteinExistence type="predicted"/>
<dbReference type="AlphaFoldDB" id="A0A167FH73"/>
<gene>
    <name evidence="3" type="ORF">N476_11600</name>
</gene>
<feature type="transmembrane region" description="Helical" evidence="1">
    <location>
        <begin position="137"/>
        <end position="158"/>
    </location>
</feature>
<keyword evidence="1" id="KW-0472">Membrane</keyword>